<sequence length="860" mass="95888">MNACLFLPPRSFPLPFASSPFPRRREPAGTPCPPRAAPAKHPHFELLKDRLIREADRGRLRDALSTLDLMAELRAPADLVAYTVLLKACIRSRDIAHGRAVHRRLDESGLEPDSVAFNSLITLYSKCGDWETAGAIFRGMGERRDLVSWSTMISSAANAGVWSRAVALFVAMLEEGIRPNEFCFSSVLRACSNSEYFYFGLMVFGFLMKMGYFGPDVCVGCALIDLFARNRELALARKVFDEMFERNAVAWTLMITRYTQYSLVKDAIDLFLEMEQEGFRPDQFALSSVISASTELGSFQLGQQLHSRVIRSGLTEDVCVGCSLVNMYAKASTEGSMEDSRKVFDRMVEHNVMSWTAFISGLAQRRHDKEAIDYFHQMIQGGVRPNHITFSSILKACANIPDPAAGEQVYGLVVKYGMASINCVGNSMISMYAKSDRMEEARKAFEGLLDKNLISYNAAVDGNVKNSDSGEDFAPNHETDYSEIGASAFTFASLLSGAATIGAVSRGHQLHAWLLKSGFYSDQSVNNALISMYSRCGDIDDACRVFDEMICRNVVSWTSMIVALAKHGYADRALSMFHEMTCQGTKPNEVTYIAVLSACSHAGLVEEGHKHFRSMSSEHGIVPRMEHHACMVDLLGRLGFLQEAIDFIYAMPFKASALVWRALLGACRIHGDMVLGEKAAKHILELEPHDPAAYVLLSNIYAATGQWQNVAGIRSSMKEKQLVKEAGLSWMEIDNSIHEFHVGDTRHSRSQEIYAKLDELVIEIKRMGYVPDLNFVLHDVEDELKEQFLFQHSEKIAVAFGLISTSAPRPIRVFKNLRICGDCHTAIKFISKATGRKIILRDSNRFHCVEDGVCSCGEYW</sequence>
<dbReference type="NCBIfam" id="TIGR00756">
    <property type="entry name" value="PPR"/>
    <property type="match status" value="6"/>
</dbReference>
<dbReference type="GO" id="GO:0008270">
    <property type="term" value="F:zinc ion binding"/>
    <property type="evidence" value="ECO:0007669"/>
    <property type="project" value="InterPro"/>
</dbReference>
<dbReference type="Pfam" id="PF20431">
    <property type="entry name" value="E_motif"/>
    <property type="match status" value="1"/>
</dbReference>
<evidence type="ECO:0000256" key="1">
    <source>
        <dbReference type="ARBA" id="ARBA00022737"/>
    </source>
</evidence>
<dbReference type="GO" id="GO:0009451">
    <property type="term" value="P:RNA modification"/>
    <property type="evidence" value="ECO:0007669"/>
    <property type="project" value="InterPro"/>
</dbReference>
<feature type="repeat" description="PPR" evidence="2">
    <location>
        <begin position="522"/>
        <end position="552"/>
    </location>
</feature>
<evidence type="ECO:0000256" key="3">
    <source>
        <dbReference type="SAM" id="MobiDB-lite"/>
    </source>
</evidence>
<evidence type="ECO:0000313" key="5">
    <source>
        <dbReference type="EMBL" id="MQL95098.1"/>
    </source>
</evidence>
<reference evidence="5" key="1">
    <citation type="submission" date="2017-07" db="EMBL/GenBank/DDBJ databases">
        <title>Taro Niue Genome Assembly and Annotation.</title>
        <authorList>
            <person name="Atibalentja N."/>
            <person name="Keating K."/>
            <person name="Fields C.J."/>
        </authorList>
    </citation>
    <scope>NUCLEOTIDE SEQUENCE</scope>
    <source>
        <strain evidence="5">Niue_2</strain>
        <tissue evidence="5">Leaf</tissue>
    </source>
</reference>
<feature type="repeat" description="PPR" evidence="2">
    <location>
        <begin position="247"/>
        <end position="281"/>
    </location>
</feature>
<comment type="caution">
    <text evidence="5">The sequence shown here is derived from an EMBL/GenBank/DDBJ whole genome shotgun (WGS) entry which is preliminary data.</text>
</comment>
<feature type="repeat" description="PPR" evidence="2">
    <location>
        <begin position="553"/>
        <end position="587"/>
    </location>
</feature>
<gene>
    <name evidence="5" type="ORF">Taro_027761</name>
</gene>
<dbReference type="Pfam" id="PF01535">
    <property type="entry name" value="PPR"/>
    <property type="match status" value="2"/>
</dbReference>
<feature type="repeat" description="PPR" evidence="2">
    <location>
        <begin position="145"/>
        <end position="179"/>
    </location>
</feature>
<dbReference type="OrthoDB" id="733157at2759"/>
<evidence type="ECO:0000259" key="4">
    <source>
        <dbReference type="Pfam" id="PF14432"/>
    </source>
</evidence>
<feature type="region of interest" description="Disordered" evidence="3">
    <location>
        <begin position="18"/>
        <end position="39"/>
    </location>
</feature>
<dbReference type="InterPro" id="IPR011990">
    <property type="entry name" value="TPR-like_helical_dom_sf"/>
</dbReference>
<dbReference type="PROSITE" id="PS51375">
    <property type="entry name" value="PPR"/>
    <property type="match status" value="8"/>
</dbReference>
<dbReference type="Pfam" id="PF13812">
    <property type="entry name" value="PPR_3"/>
    <property type="match status" value="1"/>
</dbReference>
<evidence type="ECO:0000313" key="6">
    <source>
        <dbReference type="Proteomes" id="UP000652761"/>
    </source>
</evidence>
<evidence type="ECO:0000256" key="2">
    <source>
        <dbReference type="PROSITE-ProRule" id="PRU00708"/>
    </source>
</evidence>
<dbReference type="InterPro" id="IPR002885">
    <property type="entry name" value="PPR_rpt"/>
</dbReference>
<keyword evidence="1" id="KW-0677">Repeat</keyword>
<name>A0A843VFF3_COLES</name>
<dbReference type="GO" id="GO:0003723">
    <property type="term" value="F:RNA binding"/>
    <property type="evidence" value="ECO:0007669"/>
    <property type="project" value="InterPro"/>
</dbReference>
<feature type="repeat" description="PPR" evidence="2">
    <location>
        <begin position="351"/>
        <end position="385"/>
    </location>
</feature>
<keyword evidence="6" id="KW-1185">Reference proteome</keyword>
<feature type="repeat" description="PPR" evidence="2">
    <location>
        <begin position="588"/>
        <end position="623"/>
    </location>
</feature>
<feature type="domain" description="DYW" evidence="4">
    <location>
        <begin position="768"/>
        <end position="860"/>
    </location>
</feature>
<accession>A0A843VFF3</accession>
<feature type="repeat" description="PPR" evidence="2">
    <location>
        <begin position="113"/>
        <end position="143"/>
    </location>
</feature>
<feature type="repeat" description="PPR" evidence="2">
    <location>
        <begin position="78"/>
        <end position="112"/>
    </location>
</feature>
<dbReference type="InterPro" id="IPR046960">
    <property type="entry name" value="PPR_At4g14850-like_plant"/>
</dbReference>
<dbReference type="Proteomes" id="UP000652761">
    <property type="component" value="Unassembled WGS sequence"/>
</dbReference>
<dbReference type="Pfam" id="PF14432">
    <property type="entry name" value="DYW_deaminase"/>
    <property type="match status" value="1"/>
</dbReference>
<dbReference type="PANTHER" id="PTHR47926">
    <property type="entry name" value="PENTATRICOPEPTIDE REPEAT-CONTAINING PROTEIN"/>
    <property type="match status" value="1"/>
</dbReference>
<dbReference type="InterPro" id="IPR032867">
    <property type="entry name" value="DYW_dom"/>
</dbReference>
<dbReference type="FunFam" id="1.25.40.10:FF:000344">
    <property type="entry name" value="Pentatricopeptide repeat-containing protein"/>
    <property type="match status" value="1"/>
</dbReference>
<dbReference type="Gene3D" id="1.25.40.10">
    <property type="entry name" value="Tetratricopeptide repeat domain"/>
    <property type="match status" value="5"/>
</dbReference>
<dbReference type="PANTHER" id="PTHR47926:SF522">
    <property type="entry name" value="TETRATRICOPEPTIDE REPEAT-LIKE SUPERFAMILY PROTEIN"/>
    <property type="match status" value="1"/>
</dbReference>
<protein>
    <recommendedName>
        <fullName evidence="4">DYW domain-containing protein</fullName>
    </recommendedName>
</protein>
<organism evidence="5 6">
    <name type="scientific">Colocasia esculenta</name>
    <name type="common">Wild taro</name>
    <name type="synonym">Arum esculentum</name>
    <dbReference type="NCBI Taxonomy" id="4460"/>
    <lineage>
        <taxon>Eukaryota</taxon>
        <taxon>Viridiplantae</taxon>
        <taxon>Streptophyta</taxon>
        <taxon>Embryophyta</taxon>
        <taxon>Tracheophyta</taxon>
        <taxon>Spermatophyta</taxon>
        <taxon>Magnoliopsida</taxon>
        <taxon>Liliopsida</taxon>
        <taxon>Araceae</taxon>
        <taxon>Aroideae</taxon>
        <taxon>Colocasieae</taxon>
        <taxon>Colocasia</taxon>
    </lineage>
</organism>
<dbReference type="SUPFAM" id="SSF48452">
    <property type="entry name" value="TPR-like"/>
    <property type="match status" value="1"/>
</dbReference>
<proteinExistence type="predicted"/>
<dbReference type="FunFam" id="1.25.40.10:FF:000798">
    <property type="entry name" value="Pentatricopeptide repeat-containing protein At3g49170, chloroplastic"/>
    <property type="match status" value="1"/>
</dbReference>
<dbReference type="FunFam" id="1.25.40.10:FF:000381">
    <property type="entry name" value="Pentatricopeptide repeat-containing protein"/>
    <property type="match status" value="1"/>
</dbReference>
<dbReference type="InterPro" id="IPR046848">
    <property type="entry name" value="E_motif"/>
</dbReference>
<dbReference type="AlphaFoldDB" id="A0A843VFF3"/>
<dbReference type="EMBL" id="NMUH01001751">
    <property type="protein sequence ID" value="MQL95098.1"/>
    <property type="molecule type" value="Genomic_DNA"/>
</dbReference>
<dbReference type="Pfam" id="PF13041">
    <property type="entry name" value="PPR_2"/>
    <property type="match status" value="4"/>
</dbReference>
<dbReference type="FunFam" id="1.25.40.10:FF:001050">
    <property type="entry name" value="Pentatricopeptide repeat-containing protein At2g33760"/>
    <property type="match status" value="1"/>
</dbReference>